<protein>
    <submittedName>
        <fullName evidence="4">Uncharacterized protein LOC100897997</fullName>
    </submittedName>
</protein>
<dbReference type="AlphaFoldDB" id="A0AAJ6QX51"/>
<keyword evidence="1" id="KW-0472">Membrane</keyword>
<keyword evidence="1" id="KW-0812">Transmembrane</keyword>
<keyword evidence="2" id="KW-0732">Signal</keyword>
<keyword evidence="3" id="KW-1185">Reference proteome</keyword>
<evidence type="ECO:0000313" key="3">
    <source>
        <dbReference type="Proteomes" id="UP000694867"/>
    </source>
</evidence>
<organism evidence="3 4">
    <name type="scientific">Galendromus occidentalis</name>
    <name type="common">western predatory mite</name>
    <dbReference type="NCBI Taxonomy" id="34638"/>
    <lineage>
        <taxon>Eukaryota</taxon>
        <taxon>Metazoa</taxon>
        <taxon>Ecdysozoa</taxon>
        <taxon>Arthropoda</taxon>
        <taxon>Chelicerata</taxon>
        <taxon>Arachnida</taxon>
        <taxon>Acari</taxon>
        <taxon>Parasitiformes</taxon>
        <taxon>Mesostigmata</taxon>
        <taxon>Gamasina</taxon>
        <taxon>Phytoseioidea</taxon>
        <taxon>Phytoseiidae</taxon>
        <taxon>Typhlodrominae</taxon>
        <taxon>Galendromus</taxon>
    </lineage>
</organism>
<dbReference type="RefSeq" id="XP_003746658.1">
    <property type="nucleotide sequence ID" value="XM_003746610.1"/>
</dbReference>
<dbReference type="PROSITE" id="PS51257">
    <property type="entry name" value="PROKAR_LIPOPROTEIN"/>
    <property type="match status" value="1"/>
</dbReference>
<feature type="signal peptide" evidence="2">
    <location>
        <begin position="1"/>
        <end position="24"/>
    </location>
</feature>
<sequence length="176" mass="19247">MSAYAMRSVLAVFIVSVAVSCCEGACDGGLLDWSNVRELTFLRGEKTKLDPKGVTNLKEETRLQCMSFYICLIKKAAGGRCKKPDQGAYDLSKWVCDVEYHEGWLVWVLLSKLECETSTEECVDPNSCSLRYAPELTPIGVGLVLAIVIVATLLLVGVCCGIARCCCPSGNRKHSR</sequence>
<accession>A0AAJ6QX51</accession>
<feature type="transmembrane region" description="Helical" evidence="1">
    <location>
        <begin position="139"/>
        <end position="167"/>
    </location>
</feature>
<name>A0AAJ6QX51_9ACAR</name>
<proteinExistence type="predicted"/>
<evidence type="ECO:0000256" key="2">
    <source>
        <dbReference type="SAM" id="SignalP"/>
    </source>
</evidence>
<evidence type="ECO:0000256" key="1">
    <source>
        <dbReference type="SAM" id="Phobius"/>
    </source>
</evidence>
<feature type="chain" id="PRO_5042502614" evidence="2">
    <location>
        <begin position="25"/>
        <end position="176"/>
    </location>
</feature>
<gene>
    <name evidence="4" type="primary">LOC100897997</name>
</gene>
<dbReference type="Proteomes" id="UP000694867">
    <property type="component" value="Unplaced"/>
</dbReference>
<dbReference type="GeneID" id="100897997"/>
<evidence type="ECO:0000313" key="4">
    <source>
        <dbReference type="RefSeq" id="XP_003746658.1"/>
    </source>
</evidence>
<dbReference type="KEGG" id="goe:100897997"/>
<keyword evidence="1" id="KW-1133">Transmembrane helix</keyword>
<reference evidence="4" key="1">
    <citation type="submission" date="2025-08" db="UniProtKB">
        <authorList>
            <consortium name="RefSeq"/>
        </authorList>
    </citation>
    <scope>IDENTIFICATION</scope>
</reference>